<dbReference type="AlphaFoldDB" id="A0A3E1NK27"/>
<evidence type="ECO:0000313" key="2">
    <source>
        <dbReference type="EMBL" id="RFM28231.1"/>
    </source>
</evidence>
<name>A0A3E1NK27_9BACT</name>
<protein>
    <submittedName>
        <fullName evidence="2">Gamma-glutamyltransferase family protein</fullName>
    </submittedName>
</protein>
<dbReference type="Gene3D" id="1.10.246.130">
    <property type="match status" value="1"/>
</dbReference>
<dbReference type="Proteomes" id="UP000261284">
    <property type="component" value="Unassembled WGS sequence"/>
</dbReference>
<feature type="signal peptide" evidence="1">
    <location>
        <begin position="1"/>
        <end position="18"/>
    </location>
</feature>
<dbReference type="InterPro" id="IPR029055">
    <property type="entry name" value="Ntn_hydrolases_N"/>
</dbReference>
<dbReference type="PRINTS" id="PR01210">
    <property type="entry name" value="GGTRANSPTASE"/>
</dbReference>
<gene>
    <name evidence="2" type="ORF">DXN05_11985</name>
</gene>
<dbReference type="PANTHER" id="PTHR43881">
    <property type="entry name" value="GAMMA-GLUTAMYLTRANSPEPTIDASE (AFU_ORTHOLOGUE AFUA_4G13580)"/>
    <property type="match status" value="1"/>
</dbReference>
<keyword evidence="2" id="KW-0808">Transferase</keyword>
<dbReference type="GO" id="GO:0016740">
    <property type="term" value="F:transferase activity"/>
    <property type="evidence" value="ECO:0007669"/>
    <property type="project" value="UniProtKB-KW"/>
</dbReference>
<dbReference type="EMBL" id="QTJU01000003">
    <property type="protein sequence ID" value="RFM28231.1"/>
    <property type="molecule type" value="Genomic_DNA"/>
</dbReference>
<dbReference type="Gene3D" id="3.60.20.40">
    <property type="match status" value="1"/>
</dbReference>
<sequence length="628" mass="68868">MTKRCILLLLGMPFFSMAQQTQKPPLHGKNWMAITGKPLAATAGAQLFERGGNAVDAACAMLAATCTMWDVLSWGGETQALIYNPKTGKVIGINALGVAPTGATPAFFKDRGMNFPPEYGALAALTPGTPGGLCYMLAEYGTKSLKEVLAPAMQLAAGYPIEAQTANSIERSKARIKEWPYSKAVFLPHAGETREAPEAGEIFVQKDLLQTLTKMVETEQQSLKRGLGRKQAIYAACNRFYKGDIAEEFVRSCKEQGGLITLQDLANWRPQEETPMHTNYRGIEVYKLQQWTQGPALLQALNILENFDLKSMGYNSARYIHTLYQAMNLAFADRDFYYGDPAFPPQEPMQGLLSKQYAKDRAATIQFTANNAAAAPGDPYPYQQQTNPFTTLLQQRALLADTGSHQRNFVPAHDSATAAIRLAAYTDRLWRGTTSVEAADKDGWVVSITPSGGWVPAVIAGHTGVGMSQRMQSFVIDSVLNPFNVVHPGKRPRVTLTPTLALKDGRPYASFAVQGGDTQDQNLLQFFLNLVEFNMTVQQATEAANINTNQLWLSLGGTSIADRAPKPGNLLLQSKTPDAVKQELKKMGYTLSFEERTSGPINAIYFDWKHNSLWGGSSNHGEDYGIAW</sequence>
<dbReference type="SUPFAM" id="SSF56235">
    <property type="entry name" value="N-terminal nucleophile aminohydrolases (Ntn hydrolases)"/>
    <property type="match status" value="1"/>
</dbReference>
<keyword evidence="3" id="KW-1185">Reference proteome</keyword>
<dbReference type="OrthoDB" id="9781342at2"/>
<proteinExistence type="predicted"/>
<evidence type="ECO:0000256" key="1">
    <source>
        <dbReference type="SAM" id="SignalP"/>
    </source>
</evidence>
<accession>A0A3E1NK27</accession>
<evidence type="ECO:0000313" key="3">
    <source>
        <dbReference type="Proteomes" id="UP000261284"/>
    </source>
</evidence>
<reference evidence="2 3" key="1">
    <citation type="submission" date="2018-08" db="EMBL/GenBank/DDBJ databases">
        <title>Chitinophagaceae sp. K23C18032701, a novel bacterium isolated from forest soil.</title>
        <authorList>
            <person name="Wang C."/>
        </authorList>
    </citation>
    <scope>NUCLEOTIDE SEQUENCE [LARGE SCALE GENOMIC DNA]</scope>
    <source>
        <strain evidence="2 3">K23C18032701</strain>
    </source>
</reference>
<comment type="caution">
    <text evidence="2">The sequence shown here is derived from an EMBL/GenBank/DDBJ whole genome shotgun (WGS) entry which is preliminary data.</text>
</comment>
<organism evidence="2 3">
    <name type="scientific">Deminuibacter soli</name>
    <dbReference type="NCBI Taxonomy" id="2291815"/>
    <lineage>
        <taxon>Bacteria</taxon>
        <taxon>Pseudomonadati</taxon>
        <taxon>Bacteroidota</taxon>
        <taxon>Chitinophagia</taxon>
        <taxon>Chitinophagales</taxon>
        <taxon>Chitinophagaceae</taxon>
        <taxon>Deminuibacter</taxon>
    </lineage>
</organism>
<dbReference type="InterPro" id="IPR043138">
    <property type="entry name" value="GGT_lsub"/>
</dbReference>
<dbReference type="InterPro" id="IPR043137">
    <property type="entry name" value="GGT_ssub_C"/>
</dbReference>
<dbReference type="Pfam" id="PF01019">
    <property type="entry name" value="G_glu_transpept"/>
    <property type="match status" value="1"/>
</dbReference>
<keyword evidence="1" id="KW-0732">Signal</keyword>
<dbReference type="RefSeq" id="WP_116847477.1">
    <property type="nucleotide sequence ID" value="NZ_QTJU01000003.1"/>
</dbReference>
<dbReference type="PANTHER" id="PTHR43881:SF1">
    <property type="entry name" value="GAMMA-GLUTAMYLTRANSPEPTIDASE (AFU_ORTHOLOGUE AFUA_4G13580)"/>
    <property type="match status" value="1"/>
</dbReference>
<dbReference type="InterPro" id="IPR052896">
    <property type="entry name" value="GGT-like_enzyme"/>
</dbReference>
<feature type="chain" id="PRO_5017638175" evidence="1">
    <location>
        <begin position="19"/>
        <end position="628"/>
    </location>
</feature>